<gene>
    <name evidence="2" type="ORF">NIES2119_12200</name>
</gene>
<dbReference type="Proteomes" id="UP000185860">
    <property type="component" value="Unassembled WGS sequence"/>
</dbReference>
<feature type="chain" id="PRO_5011962212" description="PEP-CTERM sorting domain-containing protein" evidence="1">
    <location>
        <begin position="28"/>
        <end position="268"/>
    </location>
</feature>
<comment type="caution">
    <text evidence="2">The sequence shown here is derived from an EMBL/GenBank/DDBJ whole genome shotgun (WGS) entry which is preliminary data.</text>
</comment>
<evidence type="ECO:0000313" key="2">
    <source>
        <dbReference type="EMBL" id="OKH37900.1"/>
    </source>
</evidence>
<keyword evidence="1" id="KW-0732">Signal</keyword>
<protein>
    <recommendedName>
        <fullName evidence="4">PEP-CTERM sorting domain-containing protein</fullName>
    </recommendedName>
</protein>
<dbReference type="STRING" id="454136.NIES2119_12200"/>
<dbReference type="NCBIfam" id="NF033947">
    <property type="entry name" value="PEP-cistern"/>
    <property type="match status" value="1"/>
</dbReference>
<dbReference type="RefSeq" id="WP_073593741.1">
    <property type="nucleotide sequence ID" value="NZ_MRCE01000010.1"/>
</dbReference>
<accession>A0A1U7IL60</accession>
<dbReference type="AlphaFoldDB" id="A0A1U7IL60"/>
<dbReference type="InterPro" id="IPR026374">
    <property type="entry name" value="Cyano_PEP"/>
</dbReference>
<dbReference type="NCBIfam" id="TIGR04155">
    <property type="entry name" value="cyano_PEP"/>
    <property type="match status" value="1"/>
</dbReference>
<sequence>MGNSSFNSFLPAVLGAASIALISSTFAAPANAYAVYLNGKTAGDPGGALYDVNLVDGDISQGGDINRTLDTVKWLVPAGTKGDSILPVDLTAEASMTVKGLTSNLLTLAITLTNTTTTSYTSSILGFGFGVSPNATSVKLTNTDGVTIFDSAIIQNGQQQFPGGFKQIDLCVYAANNCTGGDVKQGLQSGQSDSFILEIAGSFWNNDLQRNSVTLSDFPLKFQTDAGSFEPAGVPEPMTVLGSGLALGFGALFKRQVAKRDKKVVVKS</sequence>
<dbReference type="InterPro" id="IPR013424">
    <property type="entry name" value="Ice-binding_C"/>
</dbReference>
<evidence type="ECO:0000313" key="3">
    <source>
        <dbReference type="Proteomes" id="UP000185860"/>
    </source>
</evidence>
<dbReference type="NCBIfam" id="TIGR02595">
    <property type="entry name" value="PEP_CTERM"/>
    <property type="match status" value="1"/>
</dbReference>
<evidence type="ECO:0008006" key="4">
    <source>
        <dbReference type="Google" id="ProtNLM"/>
    </source>
</evidence>
<reference evidence="2 3" key="1">
    <citation type="submission" date="2016-11" db="EMBL/GenBank/DDBJ databases">
        <title>Draft Genome Sequences of Nine Cyanobacterial Strains from Diverse Habitats.</title>
        <authorList>
            <person name="Zhu T."/>
            <person name="Hou S."/>
            <person name="Lu X."/>
            <person name="Hess W.R."/>
        </authorList>
    </citation>
    <scope>NUCLEOTIDE SEQUENCE [LARGE SCALE GENOMIC DNA]</scope>
    <source>
        <strain evidence="2 3">IAM M-71</strain>
    </source>
</reference>
<evidence type="ECO:0000256" key="1">
    <source>
        <dbReference type="SAM" id="SignalP"/>
    </source>
</evidence>
<proteinExistence type="predicted"/>
<dbReference type="EMBL" id="MRCE01000010">
    <property type="protein sequence ID" value="OKH37900.1"/>
    <property type="molecule type" value="Genomic_DNA"/>
</dbReference>
<feature type="signal peptide" evidence="1">
    <location>
        <begin position="1"/>
        <end position="27"/>
    </location>
</feature>
<name>A0A1U7IL60_9CYAN</name>
<organism evidence="2 3">
    <name type="scientific">[Phormidium ambiguum] IAM M-71</name>
    <dbReference type="NCBI Taxonomy" id="454136"/>
    <lineage>
        <taxon>Bacteria</taxon>
        <taxon>Bacillati</taxon>
        <taxon>Cyanobacteriota</taxon>
        <taxon>Cyanophyceae</taxon>
        <taxon>Oscillatoriophycideae</taxon>
        <taxon>Aerosakkonematales</taxon>
        <taxon>Aerosakkonemataceae</taxon>
        <taxon>Floridanema</taxon>
    </lineage>
</organism>